<feature type="domain" description="Histidine kinase" evidence="7">
    <location>
        <begin position="615"/>
        <end position="808"/>
    </location>
</feature>
<feature type="region of interest" description="Disordered" evidence="6">
    <location>
        <begin position="1"/>
        <end position="31"/>
    </location>
</feature>
<comment type="caution">
    <text evidence="10">The sequence shown here is derived from an EMBL/GenBank/DDBJ whole genome shotgun (WGS) entry which is preliminary data.</text>
</comment>
<evidence type="ECO:0000259" key="9">
    <source>
        <dbReference type="PROSITE" id="PS50113"/>
    </source>
</evidence>
<dbReference type="CDD" id="cd16917">
    <property type="entry name" value="HATPase_UhpB-NarQ-NarX-like"/>
    <property type="match status" value="1"/>
</dbReference>
<dbReference type="PROSITE" id="PS50113">
    <property type="entry name" value="PAC"/>
    <property type="match status" value="1"/>
</dbReference>
<proteinExistence type="predicted"/>
<keyword evidence="4" id="KW-0808">Transferase</keyword>
<dbReference type="InterPro" id="IPR000700">
    <property type="entry name" value="PAS-assoc_C"/>
</dbReference>
<dbReference type="PROSITE" id="PS50109">
    <property type="entry name" value="HIS_KIN"/>
    <property type="match status" value="1"/>
</dbReference>
<feature type="domain" description="PAS" evidence="8">
    <location>
        <begin position="47"/>
        <end position="119"/>
    </location>
</feature>
<name>A0A3D8LBX1_9BACT</name>
<reference evidence="11" key="1">
    <citation type="submission" date="2018-08" db="EMBL/GenBank/DDBJ databases">
        <authorList>
            <person name="Liu Z.-W."/>
            <person name="Du Z.-J."/>
        </authorList>
    </citation>
    <scope>NUCLEOTIDE SEQUENCE [LARGE SCALE GENOMIC DNA]</scope>
    <source>
        <strain evidence="11">H4X</strain>
    </source>
</reference>
<dbReference type="Gene3D" id="1.20.5.1930">
    <property type="match status" value="1"/>
</dbReference>
<dbReference type="NCBIfam" id="TIGR00229">
    <property type="entry name" value="sensory_box"/>
    <property type="match status" value="2"/>
</dbReference>
<accession>A0A3D8LBX1</accession>
<dbReference type="Gene3D" id="3.30.565.10">
    <property type="entry name" value="Histidine kinase-like ATPase, C-terminal domain"/>
    <property type="match status" value="1"/>
</dbReference>
<dbReference type="CDD" id="cd00130">
    <property type="entry name" value="PAS"/>
    <property type="match status" value="3"/>
</dbReference>
<protein>
    <recommendedName>
        <fullName evidence="2">histidine kinase</fullName>
        <ecNumber evidence="2">2.7.13.3</ecNumber>
    </recommendedName>
</protein>
<dbReference type="Pfam" id="PF08448">
    <property type="entry name" value="PAS_4"/>
    <property type="match status" value="3"/>
</dbReference>
<evidence type="ECO:0000313" key="11">
    <source>
        <dbReference type="Proteomes" id="UP000256708"/>
    </source>
</evidence>
<dbReference type="InterPro" id="IPR013656">
    <property type="entry name" value="PAS_4"/>
</dbReference>
<evidence type="ECO:0000259" key="7">
    <source>
        <dbReference type="PROSITE" id="PS50109"/>
    </source>
</evidence>
<keyword evidence="5" id="KW-0418">Kinase</keyword>
<feature type="domain" description="PAC" evidence="9">
    <location>
        <begin position="122"/>
        <end position="173"/>
    </location>
</feature>
<dbReference type="Proteomes" id="UP000256708">
    <property type="component" value="Unassembled WGS sequence"/>
</dbReference>
<dbReference type="OrthoDB" id="5401121at2"/>
<dbReference type="SUPFAM" id="SSF55785">
    <property type="entry name" value="PYP-like sensor domain (PAS domain)"/>
    <property type="match status" value="4"/>
</dbReference>
<comment type="catalytic activity">
    <reaction evidence="1">
        <text>ATP + protein L-histidine = ADP + protein N-phospho-L-histidine.</text>
        <dbReference type="EC" id="2.7.13.3"/>
    </reaction>
</comment>
<evidence type="ECO:0000256" key="2">
    <source>
        <dbReference type="ARBA" id="ARBA00012438"/>
    </source>
</evidence>
<evidence type="ECO:0000256" key="5">
    <source>
        <dbReference type="ARBA" id="ARBA00022777"/>
    </source>
</evidence>
<dbReference type="AlphaFoldDB" id="A0A3D8LBX1"/>
<evidence type="ECO:0000256" key="1">
    <source>
        <dbReference type="ARBA" id="ARBA00000085"/>
    </source>
</evidence>
<dbReference type="Gene3D" id="3.30.450.20">
    <property type="entry name" value="PAS domain"/>
    <property type="match status" value="4"/>
</dbReference>
<evidence type="ECO:0000256" key="6">
    <source>
        <dbReference type="SAM" id="MobiDB-lite"/>
    </source>
</evidence>
<feature type="compositionally biased region" description="Polar residues" evidence="6">
    <location>
        <begin position="1"/>
        <end position="10"/>
    </location>
</feature>
<dbReference type="SMART" id="SM00091">
    <property type="entry name" value="PAS"/>
    <property type="match status" value="4"/>
</dbReference>
<dbReference type="SUPFAM" id="SSF55874">
    <property type="entry name" value="ATPase domain of HSP90 chaperone/DNA topoisomerase II/histidine kinase"/>
    <property type="match status" value="1"/>
</dbReference>
<dbReference type="InterPro" id="IPR035965">
    <property type="entry name" value="PAS-like_dom_sf"/>
</dbReference>
<gene>
    <name evidence="10" type="ORF">DXT99_11655</name>
</gene>
<dbReference type="EMBL" id="QRGR01000011">
    <property type="protein sequence ID" value="RDV14939.1"/>
    <property type="molecule type" value="Genomic_DNA"/>
</dbReference>
<organism evidence="10 11">
    <name type="scientific">Pontibacter diazotrophicus</name>
    <dbReference type="NCBI Taxonomy" id="1400979"/>
    <lineage>
        <taxon>Bacteria</taxon>
        <taxon>Pseudomonadati</taxon>
        <taxon>Bacteroidota</taxon>
        <taxon>Cytophagia</taxon>
        <taxon>Cytophagales</taxon>
        <taxon>Hymenobacteraceae</taxon>
        <taxon>Pontibacter</taxon>
    </lineage>
</organism>
<dbReference type="InterPro" id="IPR005467">
    <property type="entry name" value="His_kinase_dom"/>
</dbReference>
<dbReference type="PANTHER" id="PTHR43304">
    <property type="entry name" value="PHYTOCHROME-LIKE PROTEIN CPH1"/>
    <property type="match status" value="1"/>
</dbReference>
<dbReference type="GO" id="GO:0004673">
    <property type="term" value="F:protein histidine kinase activity"/>
    <property type="evidence" value="ECO:0007669"/>
    <property type="project" value="UniProtKB-EC"/>
</dbReference>
<dbReference type="Pfam" id="PF02518">
    <property type="entry name" value="HATPase_c"/>
    <property type="match status" value="1"/>
</dbReference>
<dbReference type="InterPro" id="IPR000014">
    <property type="entry name" value="PAS"/>
</dbReference>
<keyword evidence="3" id="KW-0597">Phosphoprotein</keyword>
<sequence length="808" mass="91670">MSKSGAGNRTETARESAERVRRNRVAEANGRENKQLQNVAEKKLLCSEMLLRETQSIASIGSFSYDIEADEMEWTDEMYYIHGYQPGDAALNFSGIVSHTHPTDRERVERIIHHALQNRENYAFTMHYVLPCGESRYIHNIGRFVTEAGKSARLIGTAQDITSLRQAEAEVKQKNLALHGSHQRLLREVEERKLAETALKESEEKWRSLVENTPDAISRFDHELRFIFANSSAQKKLGLSPGQLLGKTYAELGLPEEFARFAMASFRHVFETGQQKTRYVSLNSPAGRKHYYSISVPELDASGRVKTVLNISREITDVKEKENLLNAVLNSSTSGIGAIRAIRDQEKRIVDFSFLHVNRQAQAMLQQTAEQLQSMTLLEVLPSFKESGLLDKCIRTVDTGEVLYETLYYGYDHRPAWYQLVAVKLEDGLVMTFADINEQKLTALALEQANIVLRQEIAERKEAERVARLEKEFKDSIIEHATDGISAFDKDGAYTAWNRTVELFTGIKREEVIGRKFREVFPALAHSELAEKIDRALNGEHTQLRNIPFMNREGYYDAKVVPNFDQKGELIGGIIVVHDITESLKNKDKAIAQNLLQQKMVVNAILEAQEDERKRIAEAMHNGLGQLLYGIRLYVNQLEIEDIVQDKNYRIRQHIDQLLAEAIDSTRNLSYELTPAILKDFGLKIALGELCEKLSKAGLTISLATYEVSTQLEENVELVTYRITQELINNVLKHANATEAEIEIEQKNDKLVICVSDNGNGFKQEDRLRQGIGLYSITNWVKLLNGQLDIMSKENTGSKIKVVLSLEP</sequence>
<feature type="domain" description="PAS" evidence="8">
    <location>
        <begin position="202"/>
        <end position="273"/>
    </location>
</feature>
<keyword evidence="11" id="KW-1185">Reference proteome</keyword>
<dbReference type="EC" id="2.7.13.3" evidence="2"/>
<feature type="compositionally biased region" description="Basic and acidic residues" evidence="6">
    <location>
        <begin position="11"/>
        <end position="20"/>
    </location>
</feature>
<evidence type="ECO:0000256" key="3">
    <source>
        <dbReference type="ARBA" id="ARBA00022553"/>
    </source>
</evidence>
<evidence type="ECO:0000259" key="8">
    <source>
        <dbReference type="PROSITE" id="PS50112"/>
    </source>
</evidence>
<evidence type="ECO:0000256" key="4">
    <source>
        <dbReference type="ARBA" id="ARBA00022679"/>
    </source>
</evidence>
<dbReference type="InterPro" id="IPR013655">
    <property type="entry name" value="PAS_fold_3"/>
</dbReference>
<dbReference type="InterPro" id="IPR003594">
    <property type="entry name" value="HATPase_dom"/>
</dbReference>
<dbReference type="InterPro" id="IPR036890">
    <property type="entry name" value="HATPase_C_sf"/>
</dbReference>
<dbReference type="PANTHER" id="PTHR43304:SF1">
    <property type="entry name" value="PAC DOMAIN-CONTAINING PROTEIN"/>
    <property type="match status" value="1"/>
</dbReference>
<feature type="domain" description="PAS" evidence="8">
    <location>
        <begin position="470"/>
        <end position="540"/>
    </location>
</feature>
<dbReference type="RefSeq" id="WP_115565731.1">
    <property type="nucleotide sequence ID" value="NZ_QRGR01000011.1"/>
</dbReference>
<dbReference type="PROSITE" id="PS50112">
    <property type="entry name" value="PAS"/>
    <property type="match status" value="3"/>
</dbReference>
<dbReference type="Pfam" id="PF08447">
    <property type="entry name" value="PAS_3"/>
    <property type="match status" value="1"/>
</dbReference>
<dbReference type="InterPro" id="IPR052162">
    <property type="entry name" value="Sensor_kinase/Photoreceptor"/>
</dbReference>
<evidence type="ECO:0000313" key="10">
    <source>
        <dbReference type="EMBL" id="RDV14939.1"/>
    </source>
</evidence>